<feature type="region of interest" description="Disordered" evidence="1">
    <location>
        <begin position="1"/>
        <end position="36"/>
    </location>
</feature>
<organism evidence="2 3">
    <name type="scientific">Cotesia glomerata</name>
    <name type="common">Lepidopteran parasitic wasp</name>
    <name type="synonym">Apanteles glomeratus</name>
    <dbReference type="NCBI Taxonomy" id="32391"/>
    <lineage>
        <taxon>Eukaryota</taxon>
        <taxon>Metazoa</taxon>
        <taxon>Ecdysozoa</taxon>
        <taxon>Arthropoda</taxon>
        <taxon>Hexapoda</taxon>
        <taxon>Insecta</taxon>
        <taxon>Pterygota</taxon>
        <taxon>Neoptera</taxon>
        <taxon>Endopterygota</taxon>
        <taxon>Hymenoptera</taxon>
        <taxon>Apocrita</taxon>
        <taxon>Ichneumonoidea</taxon>
        <taxon>Braconidae</taxon>
        <taxon>Microgastrinae</taxon>
        <taxon>Cotesia</taxon>
    </lineage>
</organism>
<dbReference type="AlphaFoldDB" id="A0AAV7HSP7"/>
<feature type="compositionally biased region" description="Polar residues" evidence="1">
    <location>
        <begin position="1"/>
        <end position="14"/>
    </location>
</feature>
<comment type="caution">
    <text evidence="2">The sequence shown here is derived from an EMBL/GenBank/DDBJ whole genome shotgun (WGS) entry which is preliminary data.</text>
</comment>
<keyword evidence="3" id="KW-1185">Reference proteome</keyword>
<dbReference type="Proteomes" id="UP000826195">
    <property type="component" value="Unassembled WGS sequence"/>
</dbReference>
<gene>
    <name evidence="2" type="ORF">KQX54_006219</name>
</gene>
<evidence type="ECO:0000313" key="2">
    <source>
        <dbReference type="EMBL" id="KAH0534650.1"/>
    </source>
</evidence>
<dbReference type="EMBL" id="JAHXZJ010002982">
    <property type="protein sequence ID" value="KAH0534650.1"/>
    <property type="molecule type" value="Genomic_DNA"/>
</dbReference>
<evidence type="ECO:0000313" key="3">
    <source>
        <dbReference type="Proteomes" id="UP000826195"/>
    </source>
</evidence>
<name>A0AAV7HSP7_COTGL</name>
<protein>
    <submittedName>
        <fullName evidence="2">Uncharacterized protein</fullName>
    </submittedName>
</protein>
<reference evidence="2 3" key="1">
    <citation type="journal article" date="2021" name="J. Hered.">
        <title>A chromosome-level genome assembly of the parasitoid wasp, Cotesia glomerata (Hymenoptera: Braconidae).</title>
        <authorList>
            <person name="Pinto B.J."/>
            <person name="Weis J.J."/>
            <person name="Gamble T."/>
            <person name="Ode P.J."/>
            <person name="Paul R."/>
            <person name="Zaspel J.M."/>
        </authorList>
    </citation>
    <scope>NUCLEOTIDE SEQUENCE [LARGE SCALE GENOMIC DNA]</scope>
    <source>
        <strain evidence="2">CgM1</strain>
    </source>
</reference>
<evidence type="ECO:0000256" key="1">
    <source>
        <dbReference type="SAM" id="MobiDB-lite"/>
    </source>
</evidence>
<feature type="compositionally biased region" description="Polar residues" evidence="1">
    <location>
        <begin position="22"/>
        <end position="31"/>
    </location>
</feature>
<sequence length="151" mass="16793">MSALENATNTTSQKLAVKPDSGSHSSQNASSLKGRRRLADSWDKLNIEVLGNPIELLNNKKRLLESESMDDDISNNPPKRRVALDSATLLELKEGIVEALTAQLLDSSDFNISDEAATLSRMFINTDIEKLKNIYLYVTRALKLRAFCLNI</sequence>
<proteinExistence type="predicted"/>
<accession>A0AAV7HSP7</accession>